<comment type="similarity">
    <text evidence="1 7">Belongs to the endoribonuclease YbeY family.</text>
</comment>
<keyword evidence="6 7" id="KW-0862">Zinc</keyword>
<dbReference type="AlphaFoldDB" id="A0A2S0UQW3"/>
<evidence type="ECO:0000256" key="6">
    <source>
        <dbReference type="ARBA" id="ARBA00022833"/>
    </source>
</evidence>
<dbReference type="GO" id="GO:0004222">
    <property type="term" value="F:metalloendopeptidase activity"/>
    <property type="evidence" value="ECO:0007669"/>
    <property type="project" value="InterPro"/>
</dbReference>
<feature type="binding site" evidence="7">
    <location>
        <position position="135"/>
    </location>
    <ligand>
        <name>Zn(2+)</name>
        <dbReference type="ChEBI" id="CHEBI:29105"/>
        <note>catalytic</note>
    </ligand>
</feature>
<accession>A0A2S0UQW3</accession>
<proteinExistence type="inferred from homology"/>
<dbReference type="HAMAP" id="MF_00009">
    <property type="entry name" value="Endoribonucl_YbeY"/>
    <property type="match status" value="1"/>
</dbReference>
<keyword evidence="7" id="KW-0963">Cytoplasm</keyword>
<dbReference type="KEGG" id="geh:HYN69_03070"/>
<dbReference type="GO" id="GO:0005737">
    <property type="term" value="C:cytoplasm"/>
    <property type="evidence" value="ECO:0007669"/>
    <property type="project" value="UniProtKB-SubCell"/>
</dbReference>
<keyword evidence="4 7" id="KW-0255">Endonuclease</keyword>
<evidence type="ECO:0000256" key="4">
    <source>
        <dbReference type="ARBA" id="ARBA00022759"/>
    </source>
</evidence>
<dbReference type="GO" id="GO:0008270">
    <property type="term" value="F:zinc ion binding"/>
    <property type="evidence" value="ECO:0007669"/>
    <property type="project" value="UniProtKB-UniRule"/>
</dbReference>
<evidence type="ECO:0000256" key="7">
    <source>
        <dbReference type="HAMAP-Rule" id="MF_00009"/>
    </source>
</evidence>
<dbReference type="PANTHER" id="PTHR46986:SF1">
    <property type="entry name" value="ENDORIBONUCLEASE YBEY, CHLOROPLASTIC"/>
    <property type="match status" value="1"/>
</dbReference>
<protein>
    <recommendedName>
        <fullName evidence="7">Endoribonuclease YbeY</fullName>
        <ecNumber evidence="7">3.1.-.-</ecNumber>
    </recommendedName>
</protein>
<comment type="function">
    <text evidence="7">Single strand-specific metallo-endoribonuclease involved in late-stage 70S ribosome quality control and in maturation of the 3' terminus of the 16S rRNA.</text>
</comment>
<dbReference type="GO" id="GO:0006364">
    <property type="term" value="P:rRNA processing"/>
    <property type="evidence" value="ECO:0007669"/>
    <property type="project" value="UniProtKB-UniRule"/>
</dbReference>
<keyword evidence="2 7" id="KW-0540">Nuclease</keyword>
<sequence>MDGIVDIVIEDARWEALGLEALAGRACGAALAGLGLEAQGFSVVVMGCDDARIAVLNADFRGKPQPTNVLSWPSEERAAEVFGDLPEPPEAGTADDPVELGDIAIAYETCAREAAEQGKPVADHVTHLLVHGLLHCLGYDHVDDEDAAVMEAAEVRILASLGLSDPYS</sequence>
<keyword evidence="9" id="KW-1185">Reference proteome</keyword>
<evidence type="ECO:0000256" key="5">
    <source>
        <dbReference type="ARBA" id="ARBA00022801"/>
    </source>
</evidence>
<dbReference type="EMBL" id="CP028918">
    <property type="protein sequence ID" value="AWB50195.1"/>
    <property type="molecule type" value="Genomic_DNA"/>
</dbReference>
<keyword evidence="5 7" id="KW-0378">Hydrolase</keyword>
<dbReference type="GO" id="GO:0004521">
    <property type="term" value="F:RNA endonuclease activity"/>
    <property type="evidence" value="ECO:0007669"/>
    <property type="project" value="UniProtKB-UniRule"/>
</dbReference>
<dbReference type="EC" id="3.1.-.-" evidence="7"/>
<evidence type="ECO:0000313" key="8">
    <source>
        <dbReference type="EMBL" id="AWB50195.1"/>
    </source>
</evidence>
<reference evidence="8 9" key="1">
    <citation type="submission" date="2018-04" db="EMBL/GenBank/DDBJ databases">
        <title>Genome sequencing of Gemmobacter.</title>
        <authorList>
            <person name="Yi H."/>
            <person name="Baek M.-G."/>
        </authorList>
    </citation>
    <scope>NUCLEOTIDE SEQUENCE [LARGE SCALE GENOMIC DNA]</scope>
    <source>
        <strain evidence="8 9">HYN0069</strain>
    </source>
</reference>
<comment type="cofactor">
    <cofactor evidence="7">
        <name>Zn(2+)</name>
        <dbReference type="ChEBI" id="CHEBI:29105"/>
    </cofactor>
    <text evidence="7">Binds 1 zinc ion.</text>
</comment>
<evidence type="ECO:0000256" key="2">
    <source>
        <dbReference type="ARBA" id="ARBA00022722"/>
    </source>
</evidence>
<keyword evidence="7" id="KW-0698">rRNA processing</keyword>
<dbReference type="RefSeq" id="WP_108437006.1">
    <property type="nucleotide sequence ID" value="NZ_CP028918.1"/>
</dbReference>
<dbReference type="SUPFAM" id="SSF55486">
    <property type="entry name" value="Metalloproteases ('zincins'), catalytic domain"/>
    <property type="match status" value="1"/>
</dbReference>
<keyword evidence="7" id="KW-0690">Ribosome biogenesis</keyword>
<dbReference type="Pfam" id="PF02130">
    <property type="entry name" value="YbeY"/>
    <property type="match status" value="1"/>
</dbReference>
<feature type="binding site" evidence="7">
    <location>
        <position position="131"/>
    </location>
    <ligand>
        <name>Zn(2+)</name>
        <dbReference type="ChEBI" id="CHEBI:29105"/>
        <note>catalytic</note>
    </ligand>
</feature>
<comment type="subcellular location">
    <subcellularLocation>
        <location evidence="7">Cytoplasm</location>
    </subcellularLocation>
</comment>
<dbReference type="InterPro" id="IPR002036">
    <property type="entry name" value="YbeY"/>
</dbReference>
<evidence type="ECO:0000313" key="9">
    <source>
        <dbReference type="Proteomes" id="UP000244496"/>
    </source>
</evidence>
<dbReference type="NCBIfam" id="TIGR00043">
    <property type="entry name" value="rRNA maturation RNase YbeY"/>
    <property type="match status" value="1"/>
</dbReference>
<evidence type="ECO:0000256" key="3">
    <source>
        <dbReference type="ARBA" id="ARBA00022723"/>
    </source>
</evidence>
<dbReference type="InterPro" id="IPR023091">
    <property type="entry name" value="MetalPrtase_cat_dom_sf_prd"/>
</dbReference>
<keyword evidence="3 7" id="KW-0479">Metal-binding</keyword>
<gene>
    <name evidence="7 8" type="primary">ybeY</name>
    <name evidence="8" type="ORF">HYN69_03070</name>
</gene>
<dbReference type="OrthoDB" id="9807740at2"/>
<feature type="binding site" evidence="7">
    <location>
        <position position="141"/>
    </location>
    <ligand>
        <name>Zn(2+)</name>
        <dbReference type="ChEBI" id="CHEBI:29105"/>
        <note>catalytic</note>
    </ligand>
</feature>
<dbReference type="Proteomes" id="UP000244496">
    <property type="component" value="Chromosome"/>
</dbReference>
<dbReference type="Gene3D" id="3.40.390.30">
    <property type="entry name" value="Metalloproteases ('zincins'), catalytic domain"/>
    <property type="match status" value="1"/>
</dbReference>
<dbReference type="PANTHER" id="PTHR46986">
    <property type="entry name" value="ENDORIBONUCLEASE YBEY, CHLOROPLASTIC"/>
    <property type="match status" value="1"/>
</dbReference>
<evidence type="ECO:0000256" key="1">
    <source>
        <dbReference type="ARBA" id="ARBA00010875"/>
    </source>
</evidence>
<name>A0A2S0UQW3_9RHOB</name>
<organism evidence="8 9">
    <name type="scientific">Paragemmobacter aquarius</name>
    <dbReference type="NCBI Taxonomy" id="2169400"/>
    <lineage>
        <taxon>Bacteria</taxon>
        <taxon>Pseudomonadati</taxon>
        <taxon>Pseudomonadota</taxon>
        <taxon>Alphaproteobacteria</taxon>
        <taxon>Rhodobacterales</taxon>
        <taxon>Paracoccaceae</taxon>
        <taxon>Paragemmobacter</taxon>
    </lineage>
</organism>